<reference evidence="1" key="1">
    <citation type="submission" date="2022-10" db="EMBL/GenBank/DDBJ databases">
        <title>The complete genomes of actinobacterial strains from the NBC collection.</title>
        <authorList>
            <person name="Joergensen T.S."/>
            <person name="Alvarez Arevalo M."/>
            <person name="Sterndorff E.B."/>
            <person name="Faurdal D."/>
            <person name="Vuksanovic O."/>
            <person name="Mourched A.-S."/>
            <person name="Charusanti P."/>
            <person name="Shaw S."/>
            <person name="Blin K."/>
            <person name="Weber T."/>
        </authorList>
    </citation>
    <scope>NUCLEOTIDE SEQUENCE</scope>
    <source>
        <strain evidence="1">NBC_01482</strain>
    </source>
</reference>
<protein>
    <submittedName>
        <fullName evidence="1">Uncharacterized protein</fullName>
    </submittedName>
</protein>
<organism evidence="1 2">
    <name type="scientific">Nocardia vinacea</name>
    <dbReference type="NCBI Taxonomy" id="96468"/>
    <lineage>
        <taxon>Bacteria</taxon>
        <taxon>Bacillati</taxon>
        <taxon>Actinomycetota</taxon>
        <taxon>Actinomycetes</taxon>
        <taxon>Mycobacteriales</taxon>
        <taxon>Nocardiaceae</taxon>
        <taxon>Nocardia</taxon>
    </lineage>
</organism>
<sequence length="73" mass="8335">MLSFRSAGNPIPLCRFVSGLPEIFRREALRLVRPDSRGPTNAVFRYPAVGVHAWRYWPDQVLETLPDLSRQPG</sequence>
<dbReference type="EMBL" id="CP109441">
    <property type="protein sequence ID" value="WUV49847.1"/>
    <property type="molecule type" value="Genomic_DNA"/>
</dbReference>
<evidence type="ECO:0000313" key="1">
    <source>
        <dbReference type="EMBL" id="WUV49847.1"/>
    </source>
</evidence>
<proteinExistence type="predicted"/>
<gene>
    <name evidence="1" type="ORF">OG563_17625</name>
</gene>
<keyword evidence="2" id="KW-1185">Reference proteome</keyword>
<dbReference type="Proteomes" id="UP001432062">
    <property type="component" value="Chromosome"/>
</dbReference>
<name>A0ABZ1Z2Q2_9NOCA</name>
<evidence type="ECO:0000313" key="2">
    <source>
        <dbReference type="Proteomes" id="UP001432062"/>
    </source>
</evidence>
<accession>A0ABZ1Z2Q2</accession>
<dbReference type="RefSeq" id="WP_329414460.1">
    <property type="nucleotide sequence ID" value="NZ_CP109441.1"/>
</dbReference>